<keyword evidence="6 12" id="KW-0812">Transmembrane</keyword>
<keyword evidence="4" id="KW-0488">Methylation</keyword>
<reference evidence="14" key="1">
    <citation type="submission" date="2020-10" db="EMBL/GenBank/DDBJ databases">
        <title>Connecting structure to function with the recovery of over 1000 high-quality activated sludge metagenome-assembled genomes encoding full-length rRNA genes using long-read sequencing.</title>
        <authorList>
            <person name="Singleton C.M."/>
            <person name="Petriglieri F."/>
            <person name="Kristensen J.M."/>
            <person name="Kirkegaard R.H."/>
            <person name="Michaelsen T.Y."/>
            <person name="Andersen M.H."/>
            <person name="Karst S.M."/>
            <person name="Dueholm M.S."/>
            <person name="Nielsen P.H."/>
            <person name="Albertsen M."/>
        </authorList>
    </citation>
    <scope>NUCLEOTIDE SEQUENCE</scope>
    <source>
        <strain evidence="14">Bjer_18-Q3-R1-45_BAT3C.347</strain>
    </source>
</reference>
<evidence type="ECO:0000256" key="9">
    <source>
        <dbReference type="ARBA" id="ARBA00025772"/>
    </source>
</evidence>
<evidence type="ECO:0000256" key="1">
    <source>
        <dbReference type="ARBA" id="ARBA00004377"/>
    </source>
</evidence>
<evidence type="ECO:0000313" key="15">
    <source>
        <dbReference type="Proteomes" id="UP000807785"/>
    </source>
</evidence>
<keyword evidence="8 12" id="KW-0472">Membrane</keyword>
<dbReference type="GO" id="GO:0015628">
    <property type="term" value="P:protein secretion by the type II secretion system"/>
    <property type="evidence" value="ECO:0007669"/>
    <property type="project" value="InterPro"/>
</dbReference>
<dbReference type="GO" id="GO:0015627">
    <property type="term" value="C:type II protein secretion system complex"/>
    <property type="evidence" value="ECO:0007669"/>
    <property type="project" value="InterPro"/>
</dbReference>
<gene>
    <name evidence="14" type="ORF">IPH26_06705</name>
</gene>
<keyword evidence="7 12" id="KW-1133">Transmembrane helix</keyword>
<dbReference type="AlphaFoldDB" id="A0A9D7E1X1"/>
<feature type="transmembrane region" description="Helical" evidence="12">
    <location>
        <begin position="39"/>
        <end position="59"/>
    </location>
</feature>
<evidence type="ECO:0000256" key="4">
    <source>
        <dbReference type="ARBA" id="ARBA00022481"/>
    </source>
</evidence>
<dbReference type="InterPro" id="IPR012902">
    <property type="entry name" value="N_methyl_site"/>
</dbReference>
<dbReference type="GO" id="GO:0005886">
    <property type="term" value="C:plasma membrane"/>
    <property type="evidence" value="ECO:0007669"/>
    <property type="project" value="UniProtKB-SubCell"/>
</dbReference>
<sequence>MDTGPSGISGGAANRNPGNFAAPRPRRSTRPGKGDGRGFTLAELLVTIAFLAILATTLVPNMNSADAEKLDVAATEVRNALRFARSEAMRRGQSVLVDAESSPGRVKLSAISCTSFGTPKVVNDPRTKLSFDLDVGGGPYSGGVGVTPQFMAGGTAFGGVIFDATGAAADTCQVTGMSSKGTPQAGSGILLSRGARQAKLALDAATGRISGP</sequence>
<comment type="similarity">
    <text evidence="9">Belongs to the GSP H family.</text>
</comment>
<keyword evidence="5" id="KW-0997">Cell inner membrane</keyword>
<dbReference type="InterPro" id="IPR045584">
    <property type="entry name" value="Pilin-like"/>
</dbReference>
<dbReference type="Proteomes" id="UP000807785">
    <property type="component" value="Unassembled WGS sequence"/>
</dbReference>
<evidence type="ECO:0000256" key="2">
    <source>
        <dbReference type="ARBA" id="ARBA00021549"/>
    </source>
</evidence>
<organism evidence="14 15">
    <name type="scientific">Candidatus Methylophosphatis roskildensis</name>
    <dbReference type="NCBI Taxonomy" id="2899263"/>
    <lineage>
        <taxon>Bacteria</taxon>
        <taxon>Pseudomonadati</taxon>
        <taxon>Pseudomonadota</taxon>
        <taxon>Betaproteobacteria</taxon>
        <taxon>Nitrosomonadales</taxon>
        <taxon>Sterolibacteriaceae</taxon>
        <taxon>Candidatus Methylophosphatis</taxon>
    </lineage>
</organism>
<evidence type="ECO:0000256" key="5">
    <source>
        <dbReference type="ARBA" id="ARBA00022519"/>
    </source>
</evidence>
<dbReference type="Pfam" id="PF12019">
    <property type="entry name" value="GspH"/>
    <property type="match status" value="1"/>
</dbReference>
<dbReference type="Gene3D" id="3.30.700.10">
    <property type="entry name" value="Glycoprotein, Type 4 Pilin"/>
    <property type="match status" value="1"/>
</dbReference>
<dbReference type="NCBIfam" id="TIGR02532">
    <property type="entry name" value="IV_pilin_GFxxxE"/>
    <property type="match status" value="1"/>
</dbReference>
<dbReference type="InterPro" id="IPR022346">
    <property type="entry name" value="T2SS_GspH"/>
</dbReference>
<protein>
    <recommendedName>
        <fullName evidence="2">Type II secretion system protein H</fullName>
    </recommendedName>
    <alternativeName>
        <fullName evidence="10">General secretion pathway protein H</fullName>
    </alternativeName>
</protein>
<evidence type="ECO:0000259" key="13">
    <source>
        <dbReference type="Pfam" id="PF12019"/>
    </source>
</evidence>
<feature type="region of interest" description="Disordered" evidence="11">
    <location>
        <begin position="1"/>
        <end position="35"/>
    </location>
</feature>
<evidence type="ECO:0000256" key="7">
    <source>
        <dbReference type="ARBA" id="ARBA00022989"/>
    </source>
</evidence>
<evidence type="ECO:0000313" key="14">
    <source>
        <dbReference type="EMBL" id="MBK6972644.1"/>
    </source>
</evidence>
<evidence type="ECO:0000256" key="11">
    <source>
        <dbReference type="SAM" id="MobiDB-lite"/>
    </source>
</evidence>
<accession>A0A9D7E1X1</accession>
<evidence type="ECO:0000256" key="6">
    <source>
        <dbReference type="ARBA" id="ARBA00022692"/>
    </source>
</evidence>
<evidence type="ECO:0000256" key="10">
    <source>
        <dbReference type="ARBA" id="ARBA00030775"/>
    </source>
</evidence>
<evidence type="ECO:0000256" key="8">
    <source>
        <dbReference type="ARBA" id="ARBA00023136"/>
    </source>
</evidence>
<feature type="domain" description="General secretion pathway GspH" evidence="13">
    <location>
        <begin position="73"/>
        <end position="178"/>
    </location>
</feature>
<comment type="subcellular location">
    <subcellularLocation>
        <location evidence="1">Cell inner membrane</location>
        <topology evidence="1">Single-pass membrane protein</topology>
    </subcellularLocation>
</comment>
<proteinExistence type="inferred from homology"/>
<keyword evidence="3" id="KW-1003">Cell membrane</keyword>
<dbReference type="SUPFAM" id="SSF54523">
    <property type="entry name" value="Pili subunits"/>
    <property type="match status" value="1"/>
</dbReference>
<name>A0A9D7E1X1_9PROT</name>
<comment type="caution">
    <text evidence="14">The sequence shown here is derived from an EMBL/GenBank/DDBJ whole genome shotgun (WGS) entry which is preliminary data.</text>
</comment>
<evidence type="ECO:0000256" key="3">
    <source>
        <dbReference type="ARBA" id="ARBA00022475"/>
    </source>
</evidence>
<evidence type="ECO:0000256" key="12">
    <source>
        <dbReference type="SAM" id="Phobius"/>
    </source>
</evidence>
<dbReference type="EMBL" id="JADJEV010000003">
    <property type="protein sequence ID" value="MBK6972644.1"/>
    <property type="molecule type" value="Genomic_DNA"/>
</dbReference>